<evidence type="ECO:0000256" key="5">
    <source>
        <dbReference type="ARBA" id="ARBA00022837"/>
    </source>
</evidence>
<feature type="coiled-coil region" evidence="11">
    <location>
        <begin position="5"/>
        <end position="32"/>
    </location>
</feature>
<dbReference type="SMART" id="SM00335">
    <property type="entry name" value="ANX"/>
    <property type="match status" value="4"/>
</dbReference>
<dbReference type="FunFam" id="1.10.220.10:FF:000004">
    <property type="entry name" value="Annexin"/>
    <property type="match status" value="1"/>
</dbReference>
<dbReference type="GO" id="GO:0043657">
    <property type="term" value="C:host cell"/>
    <property type="evidence" value="ECO:0007669"/>
    <property type="project" value="UniProtKB-SubCell"/>
</dbReference>
<dbReference type="GO" id="GO:0005544">
    <property type="term" value="F:calcium-dependent phospholipid binding"/>
    <property type="evidence" value="ECO:0007669"/>
    <property type="project" value="UniProtKB-KW"/>
</dbReference>
<comment type="similarity">
    <text evidence="3">Belongs to the annexin family.</text>
</comment>
<accession>A0A5K3F056</accession>
<evidence type="ECO:0000256" key="6">
    <source>
        <dbReference type="ARBA" id="ARBA00023216"/>
    </source>
</evidence>
<keyword evidence="4" id="KW-0677">Repeat</keyword>
<keyword evidence="5" id="KW-0106">Calcium</keyword>
<dbReference type="InterPro" id="IPR001464">
    <property type="entry name" value="Annexin"/>
</dbReference>
<dbReference type="InterPro" id="IPR037104">
    <property type="entry name" value="Annexin_sf"/>
</dbReference>
<dbReference type="AlphaFoldDB" id="A0A5K3F056"/>
<proteinExistence type="inferred from homology"/>
<dbReference type="GO" id="GO:0001786">
    <property type="term" value="F:phosphatidylserine binding"/>
    <property type="evidence" value="ECO:0007669"/>
    <property type="project" value="TreeGrafter"/>
</dbReference>
<dbReference type="SUPFAM" id="SSF47874">
    <property type="entry name" value="Annexin"/>
    <property type="match status" value="1"/>
</dbReference>
<organism evidence="12">
    <name type="scientific">Mesocestoides corti</name>
    <name type="common">Flatworm</name>
    <dbReference type="NCBI Taxonomy" id="53468"/>
    <lineage>
        <taxon>Eukaryota</taxon>
        <taxon>Metazoa</taxon>
        <taxon>Spiralia</taxon>
        <taxon>Lophotrochozoa</taxon>
        <taxon>Platyhelminthes</taxon>
        <taxon>Cestoda</taxon>
        <taxon>Eucestoda</taxon>
        <taxon>Cyclophyllidea</taxon>
        <taxon>Mesocestoididae</taxon>
        <taxon>Mesocestoides</taxon>
    </lineage>
</organism>
<keyword evidence="7" id="KW-0111">Calcium/phospholipid-binding</keyword>
<dbReference type="GO" id="GO:0005576">
    <property type="term" value="C:extracellular region"/>
    <property type="evidence" value="ECO:0007669"/>
    <property type="project" value="UniProtKB-SubCell"/>
</dbReference>
<dbReference type="WBParaSite" id="MCU_003930-RA">
    <property type="protein sequence ID" value="MCU_003930-RA"/>
    <property type="gene ID" value="MCU_003930"/>
</dbReference>
<protein>
    <recommendedName>
        <fullName evidence="10">Annexin</fullName>
    </recommendedName>
</protein>
<dbReference type="FunFam" id="1.10.220.10:FF:000002">
    <property type="entry name" value="Annexin"/>
    <property type="match status" value="1"/>
</dbReference>
<dbReference type="PANTHER" id="PTHR10502">
    <property type="entry name" value="ANNEXIN"/>
    <property type="match status" value="1"/>
</dbReference>
<evidence type="ECO:0000256" key="10">
    <source>
        <dbReference type="ARBA" id="ARBA00077076"/>
    </source>
</evidence>
<dbReference type="FunFam" id="1.10.220.10:FF:000001">
    <property type="entry name" value="Annexin"/>
    <property type="match status" value="1"/>
</dbReference>
<evidence type="ECO:0000256" key="4">
    <source>
        <dbReference type="ARBA" id="ARBA00022737"/>
    </source>
</evidence>
<dbReference type="PANTHER" id="PTHR10502:SF102">
    <property type="entry name" value="ANNEXIN B11"/>
    <property type="match status" value="1"/>
</dbReference>
<evidence type="ECO:0000256" key="2">
    <source>
        <dbReference type="ARBA" id="ARBA00004550"/>
    </source>
</evidence>
<evidence type="ECO:0000313" key="13">
    <source>
        <dbReference type="WBParaSite" id="MCU_003930-RB"/>
    </source>
</evidence>
<dbReference type="PRINTS" id="PR00196">
    <property type="entry name" value="ANNEXIN"/>
</dbReference>
<evidence type="ECO:0000256" key="1">
    <source>
        <dbReference type="ARBA" id="ARBA00004340"/>
    </source>
</evidence>
<name>A0A5K3F056_MESCO</name>
<dbReference type="GO" id="GO:0012506">
    <property type="term" value="C:vesicle membrane"/>
    <property type="evidence" value="ECO:0007669"/>
    <property type="project" value="TreeGrafter"/>
</dbReference>
<evidence type="ECO:0000256" key="11">
    <source>
        <dbReference type="SAM" id="Coils"/>
    </source>
</evidence>
<keyword evidence="11" id="KW-0175">Coiled coil</keyword>
<dbReference type="GO" id="GO:0005509">
    <property type="term" value="F:calcium ion binding"/>
    <property type="evidence" value="ECO:0007669"/>
    <property type="project" value="InterPro"/>
</dbReference>
<evidence type="ECO:0000256" key="8">
    <source>
        <dbReference type="ARBA" id="ARBA00059330"/>
    </source>
</evidence>
<dbReference type="InterPro" id="IPR018502">
    <property type="entry name" value="Annexin_repeat"/>
</dbReference>
<evidence type="ECO:0000256" key="7">
    <source>
        <dbReference type="ARBA" id="ARBA00023302"/>
    </source>
</evidence>
<dbReference type="GO" id="GO:0005634">
    <property type="term" value="C:nucleus"/>
    <property type="evidence" value="ECO:0007669"/>
    <property type="project" value="TreeGrafter"/>
</dbReference>
<evidence type="ECO:0000256" key="3">
    <source>
        <dbReference type="ARBA" id="ARBA00007831"/>
    </source>
</evidence>
<dbReference type="GO" id="GO:0005737">
    <property type="term" value="C:cytoplasm"/>
    <property type="evidence" value="ECO:0007669"/>
    <property type="project" value="TreeGrafter"/>
</dbReference>
<dbReference type="WBParaSite" id="MCU_003930-RB">
    <property type="protein sequence ID" value="MCU_003930-RB"/>
    <property type="gene ID" value="MCU_003930"/>
</dbReference>
<evidence type="ECO:0000313" key="12">
    <source>
        <dbReference type="WBParaSite" id="MCU_003930-RA"/>
    </source>
</evidence>
<dbReference type="Pfam" id="PF00191">
    <property type="entry name" value="Annexin"/>
    <property type="match status" value="4"/>
</dbReference>
<sequence length="324" mass="36275">MTSGATVFEARNMNANEDAKELEKAMKGLGTNEQKIIDILANRSVRQRNEIAKAYKAAYGKDLKERLHSELSGNFRRAVLYSFYDKAHVNAKACYKAMKGAGTDEQILIDTICTSDNAEIDCLKKAYTDILSEEKQNTVRRNLETDVKGDVSGDLERVLVALLQGKRETECDPTQVTKDAEELYQGGEKKLGTDESLFTRILVTRSYKAIRSINEAYAKAVGHDLIRAIEKETSGDYKRALITIVKTAINKNECIADILYNSMAGAGTHDDNLIRVIMAYSETSLAEIRNTFNTKYTKKPLNEMVKDDTSGDYRKFLLAILGEH</sequence>
<dbReference type="GO" id="GO:0005886">
    <property type="term" value="C:plasma membrane"/>
    <property type="evidence" value="ECO:0007669"/>
    <property type="project" value="TreeGrafter"/>
</dbReference>
<dbReference type="Gene3D" id="1.10.220.10">
    <property type="entry name" value="Annexin"/>
    <property type="match status" value="4"/>
</dbReference>
<keyword evidence="6" id="KW-0041">Annexin</keyword>
<evidence type="ECO:0000256" key="9">
    <source>
        <dbReference type="ARBA" id="ARBA00060393"/>
    </source>
</evidence>
<reference evidence="12 13" key="1">
    <citation type="submission" date="2019-11" db="UniProtKB">
        <authorList>
            <consortium name="WormBaseParasite"/>
        </authorList>
    </citation>
    <scope>IDENTIFICATION</scope>
</reference>
<comment type="function">
    <text evidence="8">Involved in reproduction of the worm. Involved in host-parasite interaction. Delivered into the host cell by means of parasite exosomes. Binds to acidic phospholipid membranes in a calcium-dependent manner in vitro. Causes aggregation of liposomes in the presence of calcium, but not in its absence. Likely to promote membrane fusion. May provide structural integrity within the tegument.</text>
</comment>
<comment type="subcellular location">
    <subcellularLocation>
        <location evidence="1">Host cell</location>
    </subcellularLocation>
    <subcellularLocation>
        <location evidence="2">Secreted</location>
        <location evidence="2">Extracellular exosome</location>
    </subcellularLocation>
    <subcellularLocation>
        <location evidence="9">Tegument</location>
    </subcellularLocation>
</comment>
<dbReference type="PROSITE" id="PS51897">
    <property type="entry name" value="ANNEXIN_2"/>
    <property type="match status" value="4"/>
</dbReference>